<reference evidence="2" key="1">
    <citation type="submission" date="2019-06" db="EMBL/GenBank/DDBJ databases">
        <authorList>
            <consortium name="Wellcome Sanger Institute Data Sharing"/>
        </authorList>
    </citation>
    <scope>NUCLEOTIDE SEQUENCE [LARGE SCALE GENOMIC DNA]</scope>
</reference>
<accession>A0A668AX81</accession>
<evidence type="ECO:0000313" key="2">
    <source>
        <dbReference type="Ensembl" id="ENSMMDP00005055164.1"/>
    </source>
</evidence>
<organism evidence="2 3">
    <name type="scientific">Myripristis murdjan</name>
    <name type="common">pinecone soldierfish</name>
    <dbReference type="NCBI Taxonomy" id="586833"/>
    <lineage>
        <taxon>Eukaryota</taxon>
        <taxon>Metazoa</taxon>
        <taxon>Chordata</taxon>
        <taxon>Craniata</taxon>
        <taxon>Vertebrata</taxon>
        <taxon>Euteleostomi</taxon>
        <taxon>Actinopterygii</taxon>
        <taxon>Neopterygii</taxon>
        <taxon>Teleostei</taxon>
        <taxon>Neoteleostei</taxon>
        <taxon>Acanthomorphata</taxon>
        <taxon>Holocentriformes</taxon>
        <taxon>Holocentridae</taxon>
        <taxon>Myripristis</taxon>
    </lineage>
</organism>
<feature type="compositionally biased region" description="Basic and acidic residues" evidence="1">
    <location>
        <begin position="102"/>
        <end position="113"/>
    </location>
</feature>
<dbReference type="AlphaFoldDB" id="A0A668AX81"/>
<evidence type="ECO:0000313" key="3">
    <source>
        <dbReference type="Proteomes" id="UP000472263"/>
    </source>
</evidence>
<protein>
    <submittedName>
        <fullName evidence="2">Uncharacterized protein</fullName>
    </submittedName>
</protein>
<dbReference type="Ensembl" id="ENSMMDT00005056217.1">
    <property type="protein sequence ID" value="ENSMMDP00005055164.1"/>
    <property type="gene ID" value="ENSMMDG00005024708.1"/>
</dbReference>
<keyword evidence="3" id="KW-1185">Reference proteome</keyword>
<name>A0A668AX81_9TELE</name>
<reference evidence="2" key="2">
    <citation type="submission" date="2025-08" db="UniProtKB">
        <authorList>
            <consortium name="Ensembl"/>
        </authorList>
    </citation>
    <scope>IDENTIFICATION</scope>
</reference>
<feature type="region of interest" description="Disordered" evidence="1">
    <location>
        <begin position="89"/>
        <end position="113"/>
    </location>
</feature>
<dbReference type="InParanoid" id="A0A668AX81"/>
<proteinExistence type="predicted"/>
<evidence type="ECO:0000256" key="1">
    <source>
        <dbReference type="SAM" id="MobiDB-lite"/>
    </source>
</evidence>
<reference evidence="2" key="3">
    <citation type="submission" date="2025-09" db="UniProtKB">
        <authorList>
            <consortium name="Ensembl"/>
        </authorList>
    </citation>
    <scope>IDENTIFICATION</scope>
</reference>
<dbReference type="Proteomes" id="UP000472263">
    <property type="component" value="Chromosome 1"/>
</dbReference>
<sequence>FCSCSFILPKNRFPQTEQGKGFSPVCIRSWRTSLFSTLGFFECVRLCLSSFDGLLKIFPQSGQGCLFVLLWLFWCRISFSSCVKLLRNRESESKRDKAHSKRDREGQRERICV</sequence>